<dbReference type="KEGG" id="cmah:C1I91_07475"/>
<evidence type="ECO:0000313" key="2">
    <source>
        <dbReference type="Proteomes" id="UP000286268"/>
    </source>
</evidence>
<dbReference type="EMBL" id="CP025746">
    <property type="protein sequence ID" value="QAA31488.1"/>
    <property type="molecule type" value="Genomic_DNA"/>
</dbReference>
<protein>
    <submittedName>
        <fullName evidence="1">DUF1292 domain-containing protein</fullName>
    </submittedName>
</protein>
<dbReference type="RefSeq" id="WP_128212301.1">
    <property type="nucleotide sequence ID" value="NZ_CP025746.1"/>
</dbReference>
<reference evidence="1 2" key="1">
    <citation type="submission" date="2018-01" db="EMBL/GenBank/DDBJ databases">
        <title>Genome Sequencing and Assembly of Anaerobacter polyendosporus strain CT4.</title>
        <authorList>
            <person name="Tachaapaikoon C."/>
            <person name="Sutheeworapong S."/>
            <person name="Jenjaroenpun P."/>
            <person name="Wongsurawat T."/>
            <person name="Nookeaw I."/>
            <person name="Cheawchanlertfa P."/>
            <person name="Kosugi A."/>
            <person name="Cheevadhanarak S."/>
            <person name="Ratanakhanokchai K."/>
        </authorList>
    </citation>
    <scope>NUCLEOTIDE SEQUENCE [LARGE SCALE GENOMIC DNA]</scope>
    <source>
        <strain evidence="1 2">CT4</strain>
    </source>
</reference>
<accession>A0A3R5QS92</accession>
<keyword evidence="2" id="KW-1185">Reference proteome</keyword>
<sequence length="219" mass="25245">MSNDLEFVKSEKEVWGKVYVDISYGLDNVAPFLSEKTLKIRKYNVKRDVLKKYIELLNAAETDNKSSSFIGGLFKGNKYEGLLTSFKKDHIDDFVQLKNCSSCACLNCVKECSFNSCRGCRNNSFIKSCDHEKINVTYHKNFTLDLTNNNTGRSTKYNVLATLQDCELDRQYIIIQNVFDKDEKFILYYYPGISEDNYGEISDPSEFDFIVETFESADL</sequence>
<dbReference type="AlphaFoldDB" id="A0A3R5QS92"/>
<dbReference type="Proteomes" id="UP000286268">
    <property type="component" value="Chromosome"/>
</dbReference>
<organism evidence="1 2">
    <name type="scientific">Clostridium manihotivorum</name>
    <dbReference type="NCBI Taxonomy" id="2320868"/>
    <lineage>
        <taxon>Bacteria</taxon>
        <taxon>Bacillati</taxon>
        <taxon>Bacillota</taxon>
        <taxon>Clostridia</taxon>
        <taxon>Eubacteriales</taxon>
        <taxon>Clostridiaceae</taxon>
        <taxon>Clostridium</taxon>
    </lineage>
</organism>
<gene>
    <name evidence="1" type="ORF">C1I91_07475</name>
</gene>
<dbReference type="OrthoDB" id="1757219at2"/>
<proteinExistence type="predicted"/>
<evidence type="ECO:0000313" key="1">
    <source>
        <dbReference type="EMBL" id="QAA31488.1"/>
    </source>
</evidence>
<name>A0A3R5QS92_9CLOT</name>